<comment type="caution">
    <text evidence="2">The sequence shown here is derived from an EMBL/GenBank/DDBJ whole genome shotgun (WGS) entry which is preliminary data.</text>
</comment>
<dbReference type="EMBL" id="BSNG01000001">
    <property type="protein sequence ID" value="GLQ09811.1"/>
    <property type="molecule type" value="Genomic_DNA"/>
</dbReference>
<reference evidence="2" key="1">
    <citation type="journal article" date="2014" name="Int. J. Syst. Evol. Microbiol.">
        <title>Complete genome of a new Firmicutes species belonging to the dominant human colonic microbiota ('Ruminococcus bicirculans') reveals two chromosomes and a selective capacity to utilize plant glucans.</title>
        <authorList>
            <consortium name="NISC Comparative Sequencing Program"/>
            <person name="Wegmann U."/>
            <person name="Louis P."/>
            <person name="Goesmann A."/>
            <person name="Henrissat B."/>
            <person name="Duncan S.H."/>
            <person name="Flint H.J."/>
        </authorList>
    </citation>
    <scope>NUCLEOTIDE SEQUENCE</scope>
    <source>
        <strain evidence="2">NBRC 103855</strain>
    </source>
</reference>
<evidence type="ECO:0000313" key="3">
    <source>
        <dbReference type="Proteomes" id="UP001161406"/>
    </source>
</evidence>
<protein>
    <recommendedName>
        <fullName evidence="4">Secreted protein</fullName>
    </recommendedName>
</protein>
<evidence type="ECO:0000256" key="1">
    <source>
        <dbReference type="SAM" id="SignalP"/>
    </source>
</evidence>
<feature type="signal peptide" evidence="1">
    <location>
        <begin position="1"/>
        <end position="22"/>
    </location>
</feature>
<sequence>MRRSLIMLGGAFAMCSAGSAWACEVSDLYGLDNFPVPVVSADASRLHFLAPASNDKPGCPAASEQCTLPTYLVAGDEVLITDFAEGEDGLVCAHYISPAGKVTSGWLDNSALTYRGDSMVRFDSTDAYGDWVSGLQDASISIGPAETPDSDYVLVSGDATRGPPSYNTGSFAGPAYMTDNNWLAGYDSDQYRGDEPASSTKTLSDGCRIRFRFAGHYLLVDDNMICGGLGVTFSGVYAKKNGP</sequence>
<keyword evidence="3" id="KW-1185">Reference proteome</keyword>
<keyword evidence="1" id="KW-0732">Signal</keyword>
<reference evidence="2" key="2">
    <citation type="submission" date="2023-01" db="EMBL/GenBank/DDBJ databases">
        <title>Draft genome sequence of Devosia yakushimensis strain NBRC 103855.</title>
        <authorList>
            <person name="Sun Q."/>
            <person name="Mori K."/>
        </authorList>
    </citation>
    <scope>NUCLEOTIDE SEQUENCE</scope>
    <source>
        <strain evidence="2">NBRC 103855</strain>
    </source>
</reference>
<evidence type="ECO:0000313" key="2">
    <source>
        <dbReference type="EMBL" id="GLQ09811.1"/>
    </source>
</evidence>
<dbReference type="Proteomes" id="UP001161406">
    <property type="component" value="Unassembled WGS sequence"/>
</dbReference>
<feature type="chain" id="PRO_5045905710" description="Secreted protein" evidence="1">
    <location>
        <begin position="23"/>
        <end position="243"/>
    </location>
</feature>
<evidence type="ECO:0008006" key="4">
    <source>
        <dbReference type="Google" id="ProtNLM"/>
    </source>
</evidence>
<accession>A0ABQ5UD62</accession>
<organism evidence="2 3">
    <name type="scientific">Devosia yakushimensis</name>
    <dbReference type="NCBI Taxonomy" id="470028"/>
    <lineage>
        <taxon>Bacteria</taxon>
        <taxon>Pseudomonadati</taxon>
        <taxon>Pseudomonadota</taxon>
        <taxon>Alphaproteobacteria</taxon>
        <taxon>Hyphomicrobiales</taxon>
        <taxon>Devosiaceae</taxon>
        <taxon>Devosia</taxon>
    </lineage>
</organism>
<name>A0ABQ5UD62_9HYPH</name>
<gene>
    <name evidence="2" type="ORF">GCM10007913_17430</name>
</gene>
<proteinExistence type="predicted"/>
<dbReference type="RefSeq" id="WP_284389903.1">
    <property type="nucleotide sequence ID" value="NZ_BSNG01000001.1"/>
</dbReference>